<gene>
    <name evidence="1" type="ORF">NCTC11647_03656</name>
</gene>
<organism evidence="1 2">
    <name type="scientific">Photobacterium damselae</name>
    <dbReference type="NCBI Taxonomy" id="38293"/>
    <lineage>
        <taxon>Bacteria</taxon>
        <taxon>Pseudomonadati</taxon>
        <taxon>Pseudomonadota</taxon>
        <taxon>Gammaproteobacteria</taxon>
        <taxon>Vibrionales</taxon>
        <taxon>Vibrionaceae</taxon>
        <taxon>Photobacterium</taxon>
    </lineage>
</organism>
<dbReference type="Pfam" id="PF13503">
    <property type="entry name" value="DUF4123"/>
    <property type="match status" value="1"/>
</dbReference>
<accession>A0A2T3QGL7</accession>
<dbReference type="EMBL" id="UATL01000005">
    <property type="protein sequence ID" value="SPY44706.1"/>
    <property type="molecule type" value="Genomic_DNA"/>
</dbReference>
<dbReference type="OrthoDB" id="6353266at2"/>
<dbReference type="AlphaFoldDB" id="A0A2T3QGL7"/>
<evidence type="ECO:0000313" key="1">
    <source>
        <dbReference type="EMBL" id="SPY44706.1"/>
    </source>
</evidence>
<dbReference type="RefSeq" id="WP_005304762.1">
    <property type="nucleotide sequence ID" value="NZ_PYOG01000023.1"/>
</dbReference>
<dbReference type="InterPro" id="IPR025391">
    <property type="entry name" value="DUF4123"/>
</dbReference>
<proteinExistence type="predicted"/>
<sequence>MSFPLNLPLPLPHFHDSNDSLNYLVVDGSQIEQLEPLLQQQDLQPQRICPTHLLPLAEVSPYIMPLTPEAMAWFVQYNQANIGYVISSEFTIDELIDAFCDYYQVLSAYGSTVFFKLGQPEAIYILLSDKTCLLWQWLTQAWLPTREGWEHVRRDQAFEAKETRLPYRLSDVQWALLGEISRRNCIEMVHQHLLHFFPAVLEQHAAPLLWIKGWVEHANTLQFETDVDVLHFFNILALLGEEIIHSDRYLHIRQLLETPSEQTPSMRVAMADKLAHKEAVDAK</sequence>
<reference evidence="1 2" key="1">
    <citation type="submission" date="2018-06" db="EMBL/GenBank/DDBJ databases">
        <authorList>
            <consortium name="Pathogen Informatics"/>
            <person name="Doyle S."/>
        </authorList>
    </citation>
    <scope>NUCLEOTIDE SEQUENCE [LARGE SCALE GENOMIC DNA]</scope>
    <source>
        <strain evidence="1 2">NCTC11647</strain>
    </source>
</reference>
<name>A0A2T3QGL7_PHODM</name>
<dbReference type="Proteomes" id="UP000251647">
    <property type="component" value="Unassembled WGS sequence"/>
</dbReference>
<evidence type="ECO:0000313" key="2">
    <source>
        <dbReference type="Proteomes" id="UP000251647"/>
    </source>
</evidence>
<protein>
    <submittedName>
        <fullName evidence="1">Uncharacterized protein</fullName>
    </submittedName>
</protein>